<evidence type="ECO:0000313" key="1">
    <source>
        <dbReference type="EMBL" id="ADO57748.1"/>
    </source>
</evidence>
<dbReference type="Proteomes" id="UP000006868">
    <property type="component" value="Chromosome"/>
</dbReference>
<organism evidence="1 2">
    <name type="scientific">Paenibacillus polymyxa (strain SC2)</name>
    <name type="common">Bacillus polymyxa</name>
    <dbReference type="NCBI Taxonomy" id="886882"/>
    <lineage>
        <taxon>Bacteria</taxon>
        <taxon>Bacillati</taxon>
        <taxon>Bacillota</taxon>
        <taxon>Bacilli</taxon>
        <taxon>Bacillales</taxon>
        <taxon>Paenibacillaceae</taxon>
        <taxon>Paenibacillus</taxon>
    </lineage>
</organism>
<accession>E3E8N9</accession>
<dbReference type="HOGENOM" id="CLU_1101368_0_0_9"/>
<proteinExistence type="predicted"/>
<sequence length="251" mass="29947">MENIIYLSKTIFDWDYYSQWATILPDDKWERPYEMWEYSRALVDNATTEFELGDGIANLKRALNHRLQLIERSYNLRSIHPSWRNKGYLEILEDFGLVRPYLMKSLLTIRNDIEHNDADPPEKERCKEFVDIVWYFLKSTDPLVQVLKSSNAYDLYDEEGYETHYGFNFELDYKDLNSIKISGWFYDELILNEPREGFFAVEFNSLHTKKNWESSPYHSEKLESDKWLDGKILDLDSETKKIIVSQVLSAF</sequence>
<dbReference type="OrthoDB" id="2990971at2"/>
<name>E3E8N9_PAEPS</name>
<dbReference type="EMBL" id="CP002213">
    <property type="protein sequence ID" value="ADO57748.1"/>
    <property type="molecule type" value="Genomic_DNA"/>
</dbReference>
<dbReference type="PATRIC" id="fig|886882.15.peg.3791"/>
<evidence type="ECO:0000313" key="2">
    <source>
        <dbReference type="Proteomes" id="UP000006868"/>
    </source>
</evidence>
<protein>
    <submittedName>
        <fullName evidence="1">Uncharacterized protein</fullName>
    </submittedName>
</protein>
<gene>
    <name evidence="1" type="ORF">PPSC2_17735</name>
</gene>
<dbReference type="RefSeq" id="WP_013372328.1">
    <property type="nucleotide sequence ID" value="NC_014622.2"/>
</dbReference>
<reference evidence="1 2" key="1">
    <citation type="journal article" date="2011" name="J. Bacteriol.">
        <title>Complete genome sequence of Paenibacillus polymyxa SC2, a strain of plant growth-promoting Rhizobacterium with broad-spectrum antimicrobial activity.</title>
        <authorList>
            <person name="Ma M."/>
            <person name="Wang C."/>
            <person name="Ding Y."/>
            <person name="Li L."/>
            <person name="Shen D."/>
            <person name="Jiang X."/>
            <person name="Guan D."/>
            <person name="Cao F."/>
            <person name="Chen H."/>
            <person name="Feng R."/>
            <person name="Wang X."/>
            <person name="Ge Y."/>
            <person name="Yao L."/>
            <person name="Bing X."/>
            <person name="Yang X."/>
            <person name="Li J."/>
            <person name="Du B."/>
        </authorList>
    </citation>
    <scope>NUCLEOTIDE SEQUENCE [LARGE SCALE GENOMIC DNA]</scope>
    <source>
        <strain evidence="1 2">SC2</strain>
    </source>
</reference>
<dbReference type="AlphaFoldDB" id="E3E8N9"/>
<dbReference type="KEGG" id="ppm:PPSC2_17735"/>